<reference evidence="9 10" key="1">
    <citation type="submission" date="2017-09" db="EMBL/GenBank/DDBJ databases">
        <title>Bloom of a denitrifying methanotroph, Candidatus Methylomirabilis limnetica, in a deep stratified lake.</title>
        <authorList>
            <person name="Graf J.S."/>
            <person name="Marchant H.K."/>
            <person name="Tienken D."/>
            <person name="Hach P.F."/>
            <person name="Brand A."/>
            <person name="Schubert C.J."/>
            <person name="Kuypers M.M."/>
            <person name="Milucka J."/>
        </authorList>
    </citation>
    <scope>NUCLEOTIDE SEQUENCE [LARGE SCALE GENOMIC DNA]</scope>
    <source>
        <strain evidence="9 10">Zug</strain>
    </source>
</reference>
<dbReference type="CDD" id="cd00907">
    <property type="entry name" value="Bacterioferritin"/>
    <property type="match status" value="1"/>
</dbReference>
<keyword evidence="2 7" id="KW-0349">Heme</keyword>
<feature type="binding site" evidence="6">
    <location>
        <position position="50"/>
    </location>
    <ligand>
        <name>Fe cation</name>
        <dbReference type="ChEBI" id="CHEBI:24875"/>
        <label>3</label>
    </ligand>
</feature>
<dbReference type="GO" id="GO:0005829">
    <property type="term" value="C:cytosol"/>
    <property type="evidence" value="ECO:0007669"/>
    <property type="project" value="TreeGrafter"/>
</dbReference>
<feature type="binding site" description="axial binding residue" evidence="6">
    <location>
        <position position="52"/>
    </location>
    <ligand>
        <name>heme b</name>
        <dbReference type="ChEBI" id="CHEBI:60344"/>
        <note>ligand shared between dimeric partners</note>
    </ligand>
    <ligandPart>
        <name>Fe</name>
        <dbReference type="ChEBI" id="CHEBI:18248"/>
    </ligandPart>
</feature>
<dbReference type="EMBL" id="NVQC01000010">
    <property type="protein sequence ID" value="PTL36888.1"/>
    <property type="molecule type" value="Genomic_DNA"/>
</dbReference>
<name>A0A2T4U0M3_9BACT</name>
<comment type="caution">
    <text evidence="9">The sequence shown here is derived from an EMBL/GenBank/DDBJ whole genome shotgun (WGS) entry which is preliminary data.</text>
</comment>
<dbReference type="Pfam" id="PF00210">
    <property type="entry name" value="Ferritin"/>
    <property type="match status" value="1"/>
</dbReference>
<feature type="binding site" evidence="6">
    <location>
        <position position="94"/>
    </location>
    <ligand>
        <name>Fe cation</name>
        <dbReference type="ChEBI" id="CHEBI:24875"/>
        <label>2</label>
    </ligand>
</feature>
<dbReference type="EC" id="1.16.3.1" evidence="5"/>
<feature type="binding site" evidence="6">
    <location>
        <position position="127"/>
    </location>
    <ligand>
        <name>Fe cation</name>
        <dbReference type="ChEBI" id="CHEBI:24875"/>
        <label>2</label>
    </ligand>
</feature>
<proteinExistence type="inferred from homology"/>
<evidence type="ECO:0000313" key="10">
    <source>
        <dbReference type="Proteomes" id="UP000241436"/>
    </source>
</evidence>
<protein>
    <recommendedName>
        <fullName evidence="5 7">Bacterioferritin</fullName>
        <ecNumber evidence="5">1.16.3.1</ecNumber>
    </recommendedName>
</protein>
<comment type="catalytic activity">
    <reaction evidence="5">
        <text>4 Fe(2+) + O2 + 4 H(+) = 4 Fe(3+) + 2 H2O</text>
        <dbReference type="Rhea" id="RHEA:11148"/>
        <dbReference type="ChEBI" id="CHEBI:15377"/>
        <dbReference type="ChEBI" id="CHEBI:15378"/>
        <dbReference type="ChEBI" id="CHEBI:15379"/>
        <dbReference type="ChEBI" id="CHEBI:29033"/>
        <dbReference type="ChEBI" id="CHEBI:29034"/>
        <dbReference type="EC" id="1.16.3.1"/>
    </reaction>
</comment>
<dbReference type="SUPFAM" id="SSF47240">
    <property type="entry name" value="Ferritin-like"/>
    <property type="match status" value="1"/>
</dbReference>
<dbReference type="GO" id="GO:0006826">
    <property type="term" value="P:iron ion transport"/>
    <property type="evidence" value="ECO:0007669"/>
    <property type="project" value="InterPro"/>
</dbReference>
<evidence type="ECO:0000313" key="9">
    <source>
        <dbReference type="EMBL" id="PTL36888.1"/>
    </source>
</evidence>
<dbReference type="PRINTS" id="PR00601">
    <property type="entry name" value="BACFERRITIN"/>
</dbReference>
<dbReference type="GO" id="GO:0008199">
    <property type="term" value="F:ferric iron binding"/>
    <property type="evidence" value="ECO:0007669"/>
    <property type="project" value="InterPro"/>
</dbReference>
<feature type="binding site" evidence="6">
    <location>
        <position position="51"/>
    </location>
    <ligand>
        <name>Fe cation</name>
        <dbReference type="ChEBI" id="CHEBI:24875"/>
        <label>2</label>
    </ligand>
</feature>
<keyword evidence="4 5" id="KW-0408">Iron</keyword>
<dbReference type="PIRSF" id="PIRSF002560">
    <property type="entry name" value="Bacterioferritin"/>
    <property type="match status" value="1"/>
</dbReference>
<feature type="binding site" evidence="6">
    <location>
        <position position="51"/>
    </location>
    <ligand>
        <name>Fe cation</name>
        <dbReference type="ChEBI" id="CHEBI:24875"/>
        <label>1</label>
    </ligand>
</feature>
<evidence type="ECO:0000259" key="8">
    <source>
        <dbReference type="PROSITE" id="PS50905"/>
    </source>
</evidence>
<dbReference type="InterPro" id="IPR012347">
    <property type="entry name" value="Ferritin-like"/>
</dbReference>
<dbReference type="OrthoDB" id="9800505at2"/>
<dbReference type="GO" id="GO:0006879">
    <property type="term" value="P:intracellular iron ion homeostasis"/>
    <property type="evidence" value="ECO:0007669"/>
    <property type="project" value="UniProtKB-KW"/>
</dbReference>
<dbReference type="PANTHER" id="PTHR30295">
    <property type="entry name" value="BACTERIOFERRITIN"/>
    <property type="match status" value="1"/>
</dbReference>
<dbReference type="Proteomes" id="UP000241436">
    <property type="component" value="Unassembled WGS sequence"/>
</dbReference>
<dbReference type="InterPro" id="IPR008331">
    <property type="entry name" value="Ferritin_DPS_dom"/>
</dbReference>
<feature type="domain" description="Ferritin-like diiron" evidence="8">
    <location>
        <begin position="1"/>
        <end position="145"/>
    </location>
</feature>
<evidence type="ECO:0000256" key="3">
    <source>
        <dbReference type="ARBA" id="ARBA00022723"/>
    </source>
</evidence>
<dbReference type="Gene3D" id="1.20.1260.10">
    <property type="match status" value="1"/>
</dbReference>
<evidence type="ECO:0000256" key="6">
    <source>
        <dbReference type="PIRSR" id="PIRSR002560-1"/>
    </source>
</evidence>
<dbReference type="PROSITE" id="PS00549">
    <property type="entry name" value="BACTERIOFERRITIN"/>
    <property type="match status" value="1"/>
</dbReference>
<evidence type="ECO:0000256" key="5">
    <source>
        <dbReference type="PIRNR" id="PIRNR002560"/>
    </source>
</evidence>
<dbReference type="InterPro" id="IPR009040">
    <property type="entry name" value="Ferritin-like_diiron"/>
</dbReference>
<comment type="function">
    <text evidence="5">Iron-storage protein, whose ferroxidase center binds Fe(2+), oxidizes it using dioxygen to Fe(3+), and participates in the subsequent Fe(3+) oxide mineral core formation within the central cavity of the BFR protein shell.</text>
</comment>
<dbReference type="GO" id="GO:0004322">
    <property type="term" value="F:ferroxidase activity"/>
    <property type="evidence" value="ECO:0007669"/>
    <property type="project" value="UniProtKB-EC"/>
</dbReference>
<organism evidence="9 10">
    <name type="scientific">Candidatus Methylomirabilis limnetica</name>
    <dbReference type="NCBI Taxonomy" id="2033718"/>
    <lineage>
        <taxon>Bacteria</taxon>
        <taxon>Candidatus Methylomirabilota</taxon>
        <taxon>Candidatus Methylomirabilia</taxon>
        <taxon>Candidatus Methylomirabilales</taxon>
        <taxon>Candidatus Methylomirabilaceae</taxon>
        <taxon>Candidatus Methylomirabilis</taxon>
    </lineage>
</organism>
<sequence length="158" mass="18150">MQGQPQIIELLNSALRMELTGISQYFLHSRMCKSWGYQVLAKAIFDESIDEMKHADKIIERILFLDGAPNMSGPDRLTIGTNVRQQLENDLALEMAALQVLNPGVQLCIELQDNGSRELLERITVDEERHVGWLEEQLHKISELGYENYLAEQMYEKS</sequence>
<dbReference type="GO" id="GO:0020037">
    <property type="term" value="F:heme binding"/>
    <property type="evidence" value="ECO:0007669"/>
    <property type="project" value="TreeGrafter"/>
</dbReference>
<accession>A0A2T4U0M3</accession>
<feature type="binding site" evidence="6">
    <location>
        <position position="130"/>
    </location>
    <ligand>
        <name>Fe cation</name>
        <dbReference type="ChEBI" id="CHEBI:24875"/>
        <label>2</label>
    </ligand>
</feature>
<reference evidence="10" key="2">
    <citation type="journal article" date="2018" name="Environ. Microbiol.">
        <title>Bloom of a denitrifying methanotroph, 'Candidatus Methylomirabilis limnetica', in a deep stratified lake.</title>
        <authorList>
            <person name="Graf J.S."/>
            <person name="Mayr M.J."/>
            <person name="Marchant H.K."/>
            <person name="Tienken D."/>
            <person name="Hach P.F."/>
            <person name="Brand A."/>
            <person name="Schubert C.J."/>
            <person name="Kuypers M.M."/>
            <person name="Milucka J."/>
        </authorList>
    </citation>
    <scope>NUCLEOTIDE SEQUENCE [LARGE SCALE GENOMIC DNA]</scope>
    <source>
        <strain evidence="10">Zug</strain>
    </source>
</reference>
<comment type="similarity">
    <text evidence="5 7">Belongs to the bacterioferritin family.</text>
</comment>
<dbReference type="AlphaFoldDB" id="A0A2T4U0M3"/>
<dbReference type="InterPro" id="IPR002024">
    <property type="entry name" value="Bacterioferritin"/>
</dbReference>
<gene>
    <name evidence="9" type="primary">bfr</name>
    <name evidence="9" type="ORF">CLG94_02095</name>
</gene>
<keyword evidence="10" id="KW-1185">Reference proteome</keyword>
<keyword evidence="1 5" id="KW-0409">Iron storage</keyword>
<evidence type="ECO:0000256" key="2">
    <source>
        <dbReference type="ARBA" id="ARBA00022617"/>
    </source>
</evidence>
<dbReference type="PROSITE" id="PS50905">
    <property type="entry name" value="FERRITIN_LIKE"/>
    <property type="match status" value="1"/>
</dbReference>
<dbReference type="InterPro" id="IPR009078">
    <property type="entry name" value="Ferritin-like_SF"/>
</dbReference>
<evidence type="ECO:0000256" key="4">
    <source>
        <dbReference type="ARBA" id="ARBA00023004"/>
    </source>
</evidence>
<evidence type="ECO:0000256" key="7">
    <source>
        <dbReference type="RuleBase" id="RU000623"/>
    </source>
</evidence>
<feature type="binding site" evidence="6">
    <location>
        <position position="54"/>
    </location>
    <ligand>
        <name>Fe cation</name>
        <dbReference type="ChEBI" id="CHEBI:24875"/>
        <label>1</label>
    </ligand>
</feature>
<feature type="binding site" evidence="6">
    <location>
        <position position="18"/>
    </location>
    <ligand>
        <name>Fe cation</name>
        <dbReference type="ChEBI" id="CHEBI:24875"/>
        <label>1</label>
    </ligand>
</feature>
<feature type="binding site" evidence="6">
    <location>
        <position position="127"/>
    </location>
    <ligand>
        <name>Fe cation</name>
        <dbReference type="ChEBI" id="CHEBI:24875"/>
        <label>1</label>
    </ligand>
</feature>
<keyword evidence="3 5" id="KW-0479">Metal-binding</keyword>
<dbReference type="PANTHER" id="PTHR30295:SF0">
    <property type="entry name" value="BACTERIOFERRITIN"/>
    <property type="match status" value="1"/>
</dbReference>
<evidence type="ECO:0000256" key="1">
    <source>
        <dbReference type="ARBA" id="ARBA00022434"/>
    </source>
</evidence>
<dbReference type="RefSeq" id="WP_107561247.1">
    <property type="nucleotide sequence ID" value="NZ_NVQC01000010.1"/>
</dbReference>
<dbReference type="NCBIfam" id="TIGR00754">
    <property type="entry name" value="bfr"/>
    <property type="match status" value="1"/>
</dbReference>